<sequence>MSHFRTHTQSQTCEITPQNWFLRKFKPKPIYGQLGHILNLTSFDPSWQEMALRLYPEPLASLANSQSHHPPGHNPIAGPGGHLCFQAPLSPLTQCRAFSSPRFIREFGM</sequence>
<protein>
    <submittedName>
        <fullName evidence="1">Uncharacterized protein</fullName>
    </submittedName>
</protein>
<dbReference type="AlphaFoldDB" id="A0A9Q3CR78"/>
<keyword evidence="2" id="KW-1185">Reference proteome</keyword>
<proteinExistence type="predicted"/>
<dbReference type="Proteomes" id="UP000765509">
    <property type="component" value="Unassembled WGS sequence"/>
</dbReference>
<reference evidence="1" key="1">
    <citation type="submission" date="2021-03" db="EMBL/GenBank/DDBJ databases">
        <title>Draft genome sequence of rust myrtle Austropuccinia psidii MF-1, a brazilian biotype.</title>
        <authorList>
            <person name="Quecine M.C."/>
            <person name="Pachon D.M.R."/>
            <person name="Bonatelli M.L."/>
            <person name="Correr F.H."/>
            <person name="Franceschini L.M."/>
            <person name="Leite T.F."/>
            <person name="Margarido G.R.A."/>
            <person name="Almeida C.A."/>
            <person name="Ferrarezi J.A."/>
            <person name="Labate C.A."/>
        </authorList>
    </citation>
    <scope>NUCLEOTIDE SEQUENCE</scope>
    <source>
        <strain evidence="1">MF-1</strain>
    </source>
</reference>
<gene>
    <name evidence="1" type="ORF">O181_027138</name>
</gene>
<accession>A0A9Q3CR78</accession>
<comment type="caution">
    <text evidence="1">The sequence shown here is derived from an EMBL/GenBank/DDBJ whole genome shotgun (WGS) entry which is preliminary data.</text>
</comment>
<organism evidence="1 2">
    <name type="scientific">Austropuccinia psidii MF-1</name>
    <dbReference type="NCBI Taxonomy" id="1389203"/>
    <lineage>
        <taxon>Eukaryota</taxon>
        <taxon>Fungi</taxon>
        <taxon>Dikarya</taxon>
        <taxon>Basidiomycota</taxon>
        <taxon>Pucciniomycotina</taxon>
        <taxon>Pucciniomycetes</taxon>
        <taxon>Pucciniales</taxon>
        <taxon>Sphaerophragmiaceae</taxon>
        <taxon>Austropuccinia</taxon>
    </lineage>
</organism>
<evidence type="ECO:0000313" key="1">
    <source>
        <dbReference type="EMBL" id="MBW0487423.1"/>
    </source>
</evidence>
<name>A0A9Q3CR78_9BASI</name>
<dbReference type="EMBL" id="AVOT02009130">
    <property type="protein sequence ID" value="MBW0487423.1"/>
    <property type="molecule type" value="Genomic_DNA"/>
</dbReference>
<evidence type="ECO:0000313" key="2">
    <source>
        <dbReference type="Proteomes" id="UP000765509"/>
    </source>
</evidence>